<evidence type="ECO:0000313" key="3">
    <source>
        <dbReference type="Proteomes" id="UP000014540"/>
    </source>
</evidence>
<dbReference type="Proteomes" id="UP000014540">
    <property type="component" value="Unassembled WGS sequence"/>
</dbReference>
<feature type="compositionally biased region" description="Basic residues" evidence="1">
    <location>
        <begin position="155"/>
        <end position="169"/>
    </location>
</feature>
<feature type="region of interest" description="Disordered" evidence="1">
    <location>
        <begin position="125"/>
        <end position="198"/>
    </location>
</feature>
<accession>S3V0G0</accession>
<feature type="compositionally biased region" description="Basic and acidic residues" evidence="1">
    <location>
        <begin position="170"/>
        <end position="180"/>
    </location>
</feature>
<dbReference type="EMBL" id="AKWZ02000002">
    <property type="protein sequence ID" value="EPG76166.1"/>
    <property type="molecule type" value="Genomic_DNA"/>
</dbReference>
<sequence length="356" mass="40122">MNEKLFYTSMNLRRLSKLSLIIILSFVSSIGTDALRSQDSVAKQDSPMGIVVYCSFPEKEEPYSKVWERNLSLWYKAYKKRKQEEGGGSFLIASVPHLPKNSPELERLRQEIGFEILFPGEQLLSDSKQTSDKKESTDVSKTETKSAATASEKPTKRRKNKKGGKSTKKAVKESGERPDASSKQARRQTTGKREKIKPDKSQIILPATFVQKSAVGLNFLFYSPSLTSLKSSGTPSWKEEFQSQLSLWKRDLAVHFLLMQDPNPTSAETSNPITEEIQFLRPILLGDLPAVTLLSYSRSLRFFDGEYSFGCGANPNSLKITVLELFFRNGKMIRISEESYSLNSADSNKSWILESN</sequence>
<dbReference type="NCBIfam" id="NF047584">
    <property type="entry name" value="LIC11612_FN_binding"/>
    <property type="match status" value="1"/>
</dbReference>
<protein>
    <submittedName>
        <fullName evidence="2">Uncharacterized protein</fullName>
    </submittedName>
</protein>
<comment type="caution">
    <text evidence="2">The sequence shown here is derived from an EMBL/GenBank/DDBJ whole genome shotgun (WGS) entry which is preliminary data.</text>
</comment>
<evidence type="ECO:0000256" key="1">
    <source>
        <dbReference type="SAM" id="MobiDB-lite"/>
    </source>
</evidence>
<name>S3V0G0_9LEPT</name>
<keyword evidence="3" id="KW-1185">Reference proteome</keyword>
<gene>
    <name evidence="2" type="ORF">LEP1GSC058_0460</name>
</gene>
<feature type="compositionally biased region" description="Basic and acidic residues" evidence="1">
    <location>
        <begin position="129"/>
        <end position="144"/>
    </location>
</feature>
<evidence type="ECO:0000313" key="2">
    <source>
        <dbReference type="EMBL" id="EPG76166.1"/>
    </source>
</evidence>
<organism evidence="2 3">
    <name type="scientific">Leptospira fainei serovar Hurstbridge str. BUT 6</name>
    <dbReference type="NCBI Taxonomy" id="1193011"/>
    <lineage>
        <taxon>Bacteria</taxon>
        <taxon>Pseudomonadati</taxon>
        <taxon>Spirochaetota</taxon>
        <taxon>Spirochaetia</taxon>
        <taxon>Leptospirales</taxon>
        <taxon>Leptospiraceae</taxon>
        <taxon>Leptospira</taxon>
    </lineage>
</organism>
<dbReference type="STRING" id="1193011.LEP1GSC058_0460"/>
<dbReference type="RefSeq" id="WP_016548270.1">
    <property type="nucleotide sequence ID" value="NZ_AKWZ02000002.1"/>
</dbReference>
<dbReference type="AlphaFoldDB" id="S3V0G0"/>
<reference evidence="2" key="1">
    <citation type="submission" date="2013-04" db="EMBL/GenBank/DDBJ databases">
        <authorList>
            <person name="Harkins D.M."/>
            <person name="Durkin A.S."/>
            <person name="Selengut J.D."/>
            <person name="Sanka R."/>
            <person name="DePew J."/>
            <person name="Purushe J."/>
            <person name="Ahmed A."/>
            <person name="van der Linden H."/>
            <person name="Goris M.G.A."/>
            <person name="Hartskeerl R.A."/>
            <person name="Vinetz J.M."/>
            <person name="Sutton G.G."/>
            <person name="Nelson W.C."/>
            <person name="Fouts D.E."/>
        </authorList>
    </citation>
    <scope>NUCLEOTIDE SEQUENCE [LARGE SCALE GENOMIC DNA]</scope>
    <source>
        <strain evidence="2">BUT 6</strain>
    </source>
</reference>
<proteinExistence type="predicted"/>